<feature type="non-terminal residue" evidence="1">
    <location>
        <position position="202"/>
    </location>
</feature>
<evidence type="ECO:0000313" key="2">
    <source>
        <dbReference type="Proteomes" id="UP000601435"/>
    </source>
</evidence>
<sequence length="202" mass="22514">AKKFDSPTFSVHVGLDTIKVRSQYLWRLLESPCKGNVTRHEDGRHTVRIHKYSYEALLAYGQYLHEDRVDCRPEVAVELLELAEEYVDSTGLAEKCAQLVRRAATAGSLAQCVSSCLFLHRSALAVEVTKLRLCVDNACDIMQVVDACDLNDPQAQYIQDIVMNFAAGNATAIVKSERFSSLDDTLKSRLFVKLASMGLLKT</sequence>
<dbReference type="Proteomes" id="UP000601435">
    <property type="component" value="Unassembled WGS sequence"/>
</dbReference>
<accession>A0A812NB07</accession>
<dbReference type="EMBL" id="CAJNJA010012464">
    <property type="protein sequence ID" value="CAE7297452.1"/>
    <property type="molecule type" value="Genomic_DNA"/>
</dbReference>
<dbReference type="OrthoDB" id="415901at2759"/>
<evidence type="ECO:0000313" key="1">
    <source>
        <dbReference type="EMBL" id="CAE7297452.1"/>
    </source>
</evidence>
<gene>
    <name evidence="1" type="primary">Rcbtb1</name>
    <name evidence="1" type="ORF">SNEC2469_LOCUS7315</name>
</gene>
<dbReference type="InterPro" id="IPR011333">
    <property type="entry name" value="SKP1/BTB/POZ_sf"/>
</dbReference>
<dbReference type="Gene3D" id="3.30.710.10">
    <property type="entry name" value="Potassium Channel Kv1.1, Chain A"/>
    <property type="match status" value="1"/>
</dbReference>
<organism evidence="1 2">
    <name type="scientific">Symbiodinium necroappetens</name>
    <dbReference type="NCBI Taxonomy" id="1628268"/>
    <lineage>
        <taxon>Eukaryota</taxon>
        <taxon>Sar</taxon>
        <taxon>Alveolata</taxon>
        <taxon>Dinophyceae</taxon>
        <taxon>Suessiales</taxon>
        <taxon>Symbiodiniaceae</taxon>
        <taxon>Symbiodinium</taxon>
    </lineage>
</organism>
<proteinExistence type="predicted"/>
<protein>
    <submittedName>
        <fullName evidence="1">Rcbtb1 protein</fullName>
    </submittedName>
</protein>
<keyword evidence="2" id="KW-1185">Reference proteome</keyword>
<name>A0A812NB07_9DINO</name>
<dbReference type="AlphaFoldDB" id="A0A812NB07"/>
<reference evidence="1" key="1">
    <citation type="submission" date="2021-02" db="EMBL/GenBank/DDBJ databases">
        <authorList>
            <person name="Dougan E. K."/>
            <person name="Rhodes N."/>
            <person name="Thang M."/>
            <person name="Chan C."/>
        </authorList>
    </citation>
    <scope>NUCLEOTIDE SEQUENCE</scope>
</reference>
<comment type="caution">
    <text evidence="1">The sequence shown here is derived from an EMBL/GenBank/DDBJ whole genome shotgun (WGS) entry which is preliminary data.</text>
</comment>